<dbReference type="InterPro" id="IPR051010">
    <property type="entry name" value="BCAA_transport"/>
</dbReference>
<comment type="similarity">
    <text evidence="1">Belongs to the leucine-binding protein family.</text>
</comment>
<evidence type="ECO:0000256" key="2">
    <source>
        <dbReference type="ARBA" id="ARBA00022729"/>
    </source>
</evidence>
<organism evidence="6 7">
    <name type="scientific">Bordetella trematum</name>
    <dbReference type="NCBI Taxonomy" id="123899"/>
    <lineage>
        <taxon>Bacteria</taxon>
        <taxon>Pseudomonadati</taxon>
        <taxon>Pseudomonadota</taxon>
        <taxon>Betaproteobacteria</taxon>
        <taxon>Burkholderiales</taxon>
        <taxon>Alcaligenaceae</taxon>
        <taxon>Bordetella</taxon>
    </lineage>
</organism>
<feature type="chain" id="PRO_5009816887" evidence="4">
    <location>
        <begin position="30"/>
        <end position="436"/>
    </location>
</feature>
<reference evidence="6 7" key="1">
    <citation type="submission" date="2016-04" db="EMBL/GenBank/DDBJ databases">
        <authorList>
            <consortium name="Pathogen Informatics"/>
        </authorList>
    </citation>
    <scope>NUCLEOTIDE SEQUENCE [LARGE SCALE GENOMIC DNA]</scope>
    <source>
        <strain evidence="6 7">H044680328</strain>
    </source>
</reference>
<dbReference type="InterPro" id="IPR028081">
    <property type="entry name" value="Leu-bd"/>
</dbReference>
<accession>A0A157SVR3</accession>
<dbReference type="RefSeq" id="WP_063492507.1">
    <property type="nucleotide sequence ID" value="NZ_CP016340.1"/>
</dbReference>
<dbReference type="PANTHER" id="PTHR30483:SF37">
    <property type="entry name" value="ABC TRANSPORTER SUBSTRATE-BINDING PROTEIN"/>
    <property type="match status" value="1"/>
</dbReference>
<evidence type="ECO:0000256" key="1">
    <source>
        <dbReference type="ARBA" id="ARBA00010062"/>
    </source>
</evidence>
<keyword evidence="2 4" id="KW-0732">Signal</keyword>
<evidence type="ECO:0000256" key="4">
    <source>
        <dbReference type="SAM" id="SignalP"/>
    </source>
</evidence>
<evidence type="ECO:0000313" key="6">
    <source>
        <dbReference type="EMBL" id="SAI74424.1"/>
    </source>
</evidence>
<dbReference type="eggNOG" id="COG0683">
    <property type="taxonomic scope" value="Bacteria"/>
</dbReference>
<dbReference type="AlphaFoldDB" id="A0A157SVR3"/>
<dbReference type="GeneID" id="56588592"/>
<evidence type="ECO:0000313" key="7">
    <source>
        <dbReference type="Proteomes" id="UP000076825"/>
    </source>
</evidence>
<feature type="compositionally biased region" description="Low complexity" evidence="3">
    <location>
        <begin position="396"/>
        <end position="406"/>
    </location>
</feature>
<feature type="domain" description="Leucine-binding protein" evidence="5">
    <location>
        <begin position="51"/>
        <end position="359"/>
    </location>
</feature>
<keyword evidence="7" id="KW-1185">Reference proteome</keyword>
<feature type="region of interest" description="Disordered" evidence="3">
    <location>
        <begin position="382"/>
        <end position="436"/>
    </location>
</feature>
<gene>
    <name evidence="6" type="ORF">SAMEA3906487_04193</name>
</gene>
<dbReference type="KEGG" id="btrm:SAMEA390648704193"/>
<dbReference type="InterPro" id="IPR028082">
    <property type="entry name" value="Peripla_BP_I"/>
</dbReference>
<dbReference type="OrthoDB" id="9783240at2"/>
<proteinExistence type="inferred from homology"/>
<dbReference type="STRING" id="123899.SAMEA3906487_04193"/>
<feature type="signal peptide" evidence="4">
    <location>
        <begin position="1"/>
        <end position="29"/>
    </location>
</feature>
<protein>
    <submittedName>
        <fullName evidence="6">Branched-chain amino acid-binding protein</fullName>
    </submittedName>
</protein>
<dbReference type="Gene3D" id="3.40.50.2300">
    <property type="match status" value="2"/>
</dbReference>
<dbReference type="EMBL" id="LT546645">
    <property type="protein sequence ID" value="SAI74424.1"/>
    <property type="molecule type" value="Genomic_DNA"/>
</dbReference>
<name>A0A157SVR3_9BORD</name>
<dbReference type="PANTHER" id="PTHR30483">
    <property type="entry name" value="LEUCINE-SPECIFIC-BINDING PROTEIN"/>
    <property type="match status" value="1"/>
</dbReference>
<dbReference type="SUPFAM" id="SSF53822">
    <property type="entry name" value="Periplasmic binding protein-like I"/>
    <property type="match status" value="1"/>
</dbReference>
<sequence length="436" mass="46102">MPIALPARPLWRLPAFCLLCLALMSPARATPPPAAAPIVLGEVAVQTPHAAAFRQGWQWALEEINQAGGVLQRPLRVTPSAADANAEQSAQALLAGRQAVALFGGEDDREALAVAALAQRHATPYLATAADSDRLIWQQGNAYTFRLAPSTRMRVTAVAPRALGLRARRWAILHEDSPAGREAADTFSALLEAFQSRTEIVHRQAIASTALQPDTLAAMHATRPDALLLALRGDDAQRYLQLAGSATLPVVALYADDLSTPPFWIAAGHPPEPPAILADFTQAYQARYQQAPTLAALQGYIALHSLAAALQQAGSTDAEALRDALAGLTVPSPLGPIHFRQLDHQSTMGLHVRAVAANGKPQVHYTDGARLQIPDQAVRQLMAQRQPAQAGDAPVSDTPTATARPASAPPQAPDAPRTVGVGGFISTGPAVPRWPD</sequence>
<dbReference type="Proteomes" id="UP000076825">
    <property type="component" value="Chromosome 1"/>
</dbReference>
<dbReference type="Pfam" id="PF13458">
    <property type="entry name" value="Peripla_BP_6"/>
    <property type="match status" value="1"/>
</dbReference>
<evidence type="ECO:0000259" key="5">
    <source>
        <dbReference type="Pfam" id="PF13458"/>
    </source>
</evidence>
<evidence type="ECO:0000256" key="3">
    <source>
        <dbReference type="SAM" id="MobiDB-lite"/>
    </source>
</evidence>